<dbReference type="AlphaFoldDB" id="A0A1J4SF09"/>
<gene>
    <name evidence="3" type="ORF">AUJ66_01680</name>
</gene>
<organism evidence="3 4">
    <name type="scientific">Candidatus Desantisbacteria bacterium CG1_02_38_46</name>
    <dbReference type="NCBI Taxonomy" id="1817893"/>
    <lineage>
        <taxon>Bacteria</taxon>
        <taxon>Candidatus Desantisiibacteriota</taxon>
    </lineage>
</organism>
<dbReference type="InterPro" id="IPR041682">
    <property type="entry name" value="AAA_14"/>
</dbReference>
<dbReference type="InterPro" id="IPR025420">
    <property type="entry name" value="DUF4143"/>
</dbReference>
<feature type="domain" description="DUF4143" evidence="2">
    <location>
        <begin position="223"/>
        <end position="361"/>
    </location>
</feature>
<dbReference type="Pfam" id="PF13173">
    <property type="entry name" value="AAA_14"/>
    <property type="match status" value="1"/>
</dbReference>
<proteinExistence type="predicted"/>
<accession>A0A1J4SF09</accession>
<evidence type="ECO:0000259" key="1">
    <source>
        <dbReference type="Pfam" id="PF13173"/>
    </source>
</evidence>
<evidence type="ECO:0000313" key="4">
    <source>
        <dbReference type="Proteomes" id="UP000182278"/>
    </source>
</evidence>
<dbReference type="SUPFAM" id="SSF52540">
    <property type="entry name" value="P-loop containing nucleoside triphosphate hydrolases"/>
    <property type="match status" value="1"/>
</dbReference>
<dbReference type="Gene3D" id="3.40.50.300">
    <property type="entry name" value="P-loop containing nucleotide triphosphate hydrolases"/>
    <property type="match status" value="1"/>
</dbReference>
<feature type="domain" description="AAA" evidence="1">
    <location>
        <begin position="35"/>
        <end position="166"/>
    </location>
</feature>
<dbReference type="Proteomes" id="UP000182278">
    <property type="component" value="Unassembled WGS sequence"/>
</dbReference>
<dbReference type="PANTHER" id="PTHR33295">
    <property type="entry name" value="ATPASE"/>
    <property type="match status" value="1"/>
</dbReference>
<dbReference type="EMBL" id="MNUO01000026">
    <property type="protein sequence ID" value="OIN98035.1"/>
    <property type="molecule type" value="Genomic_DNA"/>
</dbReference>
<dbReference type="PANTHER" id="PTHR33295:SF8">
    <property type="entry name" value="AAA+ ATPASE DOMAIN-CONTAINING PROTEIN"/>
    <property type="match status" value="1"/>
</dbReference>
<comment type="caution">
    <text evidence="3">The sequence shown here is derived from an EMBL/GenBank/DDBJ whole genome shotgun (WGS) entry which is preliminary data.</text>
</comment>
<name>A0A1J4SF09_9BACT</name>
<reference evidence="3 4" key="1">
    <citation type="journal article" date="2016" name="Environ. Microbiol.">
        <title>Genomic resolution of a cold subsurface aquifer community provides metabolic insights for novel microbes adapted to high CO concentrations.</title>
        <authorList>
            <person name="Probst A.J."/>
            <person name="Castelle C.J."/>
            <person name="Singh A."/>
            <person name="Brown C.T."/>
            <person name="Anantharaman K."/>
            <person name="Sharon I."/>
            <person name="Hug L.A."/>
            <person name="Burstein D."/>
            <person name="Emerson J.B."/>
            <person name="Thomas B.C."/>
            <person name="Banfield J.F."/>
        </authorList>
    </citation>
    <scope>NUCLEOTIDE SEQUENCE [LARGE SCALE GENOMIC DNA]</scope>
    <source>
        <strain evidence="3">CG1_02_38_46</strain>
    </source>
</reference>
<sequence length="412" mass="49213">MVLLKYNRHWEKGFKYPYTRKREIFNELLKHIEERQIVEVVGLRRTGKTTLLFQIINYLLEKGANPFSLCYFTFDEEMSTIDGLLETFSHQTQMDFKNEKVYIFLDEIQKLTDFQNQLKIYYDLYPNLKFFISGSTSLFIKKKTQESLAGRIISFFLPPLNFKEYLHFKEKEEILEKLSVFGQEIEKEFEMFLESQFIETINMKESAARKEYLISVIRKIIFEDIPRNFSVSNPEILWRIVQIVGQNPGITIDYQGLSREIGISNKTLSAYFFYLAESFLMKKIFNFSRNLLTSEKKLKKFYLASPSFSAAISDFIERGKLVENFVISLKDYRFFWRDAYKHEVDFISVEDKKIIPVEVKYKEKVSEKELKNLFIFSKRFKPLKIILLSKILEESRIKLKNIEIDQKPIYFI</sequence>
<evidence type="ECO:0008006" key="5">
    <source>
        <dbReference type="Google" id="ProtNLM"/>
    </source>
</evidence>
<dbReference type="InterPro" id="IPR027417">
    <property type="entry name" value="P-loop_NTPase"/>
</dbReference>
<evidence type="ECO:0000259" key="2">
    <source>
        <dbReference type="Pfam" id="PF13635"/>
    </source>
</evidence>
<evidence type="ECO:0000313" key="3">
    <source>
        <dbReference type="EMBL" id="OIN98035.1"/>
    </source>
</evidence>
<dbReference type="Pfam" id="PF13635">
    <property type="entry name" value="DUF4143"/>
    <property type="match status" value="1"/>
</dbReference>
<protein>
    <recommendedName>
        <fullName evidence="5">AAA+ ATPase domain-containing protein</fullName>
    </recommendedName>
</protein>